<comment type="caution">
    <text evidence="2">The sequence shown here is derived from an EMBL/GenBank/DDBJ whole genome shotgun (WGS) entry which is preliminary data.</text>
</comment>
<gene>
    <name evidence="2" type="ORF">AMD02_14675</name>
</gene>
<dbReference type="AlphaFoldDB" id="A0A0M0KNB1"/>
<dbReference type="InterPro" id="IPR024775">
    <property type="entry name" value="DinB-like"/>
</dbReference>
<dbReference type="Gene3D" id="1.20.120.450">
    <property type="entry name" value="dinb family like domain"/>
    <property type="match status" value="1"/>
</dbReference>
<accession>A0A0M0KNB1</accession>
<dbReference type="EMBL" id="LILD01000001">
    <property type="protein sequence ID" value="KOO40290.1"/>
    <property type="molecule type" value="Genomic_DNA"/>
</dbReference>
<proteinExistence type="predicted"/>
<dbReference type="Pfam" id="PF12867">
    <property type="entry name" value="DinB_2"/>
    <property type="match status" value="1"/>
</dbReference>
<name>A0A0M0KNB1_ALKHA</name>
<dbReference type="RefSeq" id="WP_053431796.1">
    <property type="nucleotide sequence ID" value="NZ_CP040441.1"/>
</dbReference>
<sequence length="155" mass="18248">MKKRHDILFTQLETYRGYLLKVVADVTEEEANIIPSGFNNNIRWNLGHVYLDQFLWIEEVTREKIDYPKAFLRWFNFKTSPSDFTAETPTVAQLKKLLEQQPAWIKETYGHRLEEEMAPTEMGMCTIEQVLSRTIFHEGMHLQAIIDLKKLVKSS</sequence>
<organism evidence="2">
    <name type="scientific">Halalkalibacterium halodurans</name>
    <name type="common">Bacillus halodurans</name>
    <dbReference type="NCBI Taxonomy" id="86665"/>
    <lineage>
        <taxon>Bacteria</taxon>
        <taxon>Bacillati</taxon>
        <taxon>Bacillota</taxon>
        <taxon>Bacilli</taxon>
        <taxon>Bacillales</taxon>
        <taxon>Bacillaceae</taxon>
        <taxon>Halalkalibacterium (ex Joshi et al. 2022)</taxon>
    </lineage>
</organism>
<protein>
    <recommendedName>
        <fullName evidence="1">DinB-like domain-containing protein</fullName>
    </recommendedName>
</protein>
<dbReference type="SUPFAM" id="SSF109854">
    <property type="entry name" value="DinB/YfiT-like putative metalloenzymes"/>
    <property type="match status" value="1"/>
</dbReference>
<reference evidence="2" key="1">
    <citation type="submission" date="2015-08" db="EMBL/GenBank/DDBJ databases">
        <title>Complete DNA Sequence of Pseudomonas syringae pv. actinidiae, the Causal Agent of Kiwifruit Canker Disease.</title>
        <authorList>
            <person name="Rikkerink E.H.A."/>
            <person name="Fineran P.C."/>
        </authorList>
    </citation>
    <scope>NUCLEOTIDE SEQUENCE</scope>
    <source>
        <strain evidence="2">DSM 13666</strain>
    </source>
</reference>
<evidence type="ECO:0000313" key="2">
    <source>
        <dbReference type="EMBL" id="KOO40290.1"/>
    </source>
</evidence>
<dbReference type="GeneID" id="87596631"/>
<evidence type="ECO:0000259" key="1">
    <source>
        <dbReference type="Pfam" id="PF12867"/>
    </source>
</evidence>
<dbReference type="InterPro" id="IPR034660">
    <property type="entry name" value="DinB/YfiT-like"/>
</dbReference>
<feature type="domain" description="DinB-like" evidence="1">
    <location>
        <begin position="11"/>
        <end position="145"/>
    </location>
</feature>
<dbReference type="PATRIC" id="fig|136160.3.peg.3405"/>